<dbReference type="Pfam" id="PF02518">
    <property type="entry name" value="HATPase_c"/>
    <property type="match status" value="1"/>
</dbReference>
<dbReference type="FunFam" id="1.25.40.10:FF:000196">
    <property type="entry name" value="Pentatricopeptide repeat-containing protein At4g14850"/>
    <property type="match status" value="1"/>
</dbReference>
<dbReference type="PROSITE" id="PS50109">
    <property type="entry name" value="HIS_KIN"/>
    <property type="match status" value="1"/>
</dbReference>
<gene>
    <name evidence="16" type="ORF">EPI10_025015</name>
</gene>
<proteinExistence type="inferred from homology"/>
<evidence type="ECO:0000259" key="15">
    <source>
        <dbReference type="PROSITE" id="PS50112"/>
    </source>
</evidence>
<evidence type="ECO:0000313" key="17">
    <source>
        <dbReference type="Proteomes" id="UP000325315"/>
    </source>
</evidence>
<dbReference type="Gene3D" id="3.30.450.270">
    <property type="match status" value="1"/>
</dbReference>
<keyword evidence="10" id="KW-0675">Receptor</keyword>
<dbReference type="InterPro" id="IPR005467">
    <property type="entry name" value="His_kinase_dom"/>
</dbReference>
<dbReference type="NCBIfam" id="TIGR00756">
    <property type="entry name" value="PPR"/>
    <property type="match status" value="6"/>
</dbReference>
<dbReference type="Pfam" id="PF08446">
    <property type="entry name" value="PAS_2"/>
    <property type="match status" value="1"/>
</dbReference>
<dbReference type="Pfam" id="PF01590">
    <property type="entry name" value="GAF"/>
    <property type="match status" value="1"/>
</dbReference>
<feature type="region of interest" description="Disordered" evidence="12">
    <location>
        <begin position="1"/>
        <end position="23"/>
    </location>
</feature>
<dbReference type="InterPro" id="IPR046849">
    <property type="entry name" value="E2_motif"/>
</dbReference>
<feature type="repeat" description="PPR" evidence="11">
    <location>
        <begin position="1359"/>
        <end position="1393"/>
    </location>
</feature>
<dbReference type="NCBIfam" id="TIGR00229">
    <property type="entry name" value="sensory_box"/>
    <property type="match status" value="1"/>
</dbReference>
<reference evidence="16" key="1">
    <citation type="submission" date="2019-08" db="EMBL/GenBank/DDBJ databases">
        <authorList>
            <person name="Liu F."/>
        </authorList>
    </citation>
    <scope>NUCLEOTIDE SEQUENCE [LARGE SCALE GENOMIC DNA]</scope>
    <source>
        <strain evidence="16">PA1801</strain>
        <tissue evidence="16">Leaf</tissue>
    </source>
</reference>
<dbReference type="SMART" id="SM00065">
    <property type="entry name" value="GAF"/>
    <property type="match status" value="1"/>
</dbReference>
<organism evidence="16 17">
    <name type="scientific">Gossypium australe</name>
    <dbReference type="NCBI Taxonomy" id="47621"/>
    <lineage>
        <taxon>Eukaryota</taxon>
        <taxon>Viridiplantae</taxon>
        <taxon>Streptophyta</taxon>
        <taxon>Embryophyta</taxon>
        <taxon>Tracheophyta</taxon>
        <taxon>Spermatophyta</taxon>
        <taxon>Magnoliopsida</taxon>
        <taxon>eudicotyledons</taxon>
        <taxon>Gunneridae</taxon>
        <taxon>Pentapetalae</taxon>
        <taxon>rosids</taxon>
        <taxon>malvids</taxon>
        <taxon>Malvales</taxon>
        <taxon>Malvaceae</taxon>
        <taxon>Malvoideae</taxon>
        <taxon>Gossypium</taxon>
    </lineage>
</organism>
<accession>A0A5B6W0K8</accession>
<dbReference type="EMBL" id="SMMG02000005">
    <property type="protein sequence ID" value="KAA3474754.1"/>
    <property type="molecule type" value="Genomic_DNA"/>
</dbReference>
<comment type="subunit">
    <text evidence="3">Homodimer.</text>
</comment>
<dbReference type="CDD" id="cd00082">
    <property type="entry name" value="HisKA"/>
    <property type="match status" value="1"/>
</dbReference>
<dbReference type="FunFam" id="1.25.40.10:FF:000381">
    <property type="entry name" value="Pentatricopeptide repeat-containing protein"/>
    <property type="match status" value="1"/>
</dbReference>
<dbReference type="InterPro" id="IPR016132">
    <property type="entry name" value="Phyto_chromo_attachment"/>
</dbReference>
<comment type="similarity">
    <text evidence="1">Belongs to the PPR family. PCMP-H subfamily.</text>
</comment>
<feature type="repeat" description="PPR" evidence="11">
    <location>
        <begin position="1980"/>
        <end position="2014"/>
    </location>
</feature>
<dbReference type="PROSITE" id="PS51375">
    <property type="entry name" value="PPR"/>
    <property type="match status" value="8"/>
</dbReference>
<feature type="repeat" description="PPR" evidence="11">
    <location>
        <begin position="1776"/>
        <end position="1811"/>
    </location>
</feature>
<evidence type="ECO:0000256" key="7">
    <source>
        <dbReference type="ARBA" id="ARBA00022991"/>
    </source>
</evidence>
<evidence type="ECO:0000256" key="2">
    <source>
        <dbReference type="ARBA" id="ARBA00008235"/>
    </source>
</evidence>
<feature type="domain" description="PAS" evidence="15">
    <location>
        <begin position="775"/>
        <end position="818"/>
    </location>
</feature>
<evidence type="ECO:0000256" key="11">
    <source>
        <dbReference type="PROSITE-ProRule" id="PRU00708"/>
    </source>
</evidence>
<dbReference type="InterPro" id="IPR046960">
    <property type="entry name" value="PPR_At4g14850-like_plant"/>
</dbReference>
<evidence type="ECO:0000256" key="5">
    <source>
        <dbReference type="ARBA" id="ARBA00022606"/>
    </source>
</evidence>
<feature type="domain" description="PAS" evidence="15">
    <location>
        <begin position="613"/>
        <end position="683"/>
    </location>
</feature>
<dbReference type="SUPFAM" id="SSF55781">
    <property type="entry name" value="GAF domain-like"/>
    <property type="match status" value="2"/>
</dbReference>
<dbReference type="FunFam" id="3.30.565.10:FF:000064">
    <property type="entry name" value="Phytochrome"/>
    <property type="match status" value="1"/>
</dbReference>
<dbReference type="PANTHER" id="PTHR47926:SF390">
    <property type="entry name" value="TETRATRICOPEPTIDE REPEAT-LIKE SUPERFAMILY PROTEIN"/>
    <property type="match status" value="1"/>
</dbReference>
<dbReference type="CDD" id="cd00130">
    <property type="entry name" value="PAS"/>
    <property type="match status" value="2"/>
</dbReference>
<dbReference type="PANTHER" id="PTHR47926">
    <property type="entry name" value="PENTATRICOPEPTIDE REPEAT-CONTAINING PROTEIN"/>
    <property type="match status" value="1"/>
</dbReference>
<dbReference type="Pfam" id="PF00360">
    <property type="entry name" value="PHY"/>
    <property type="match status" value="1"/>
</dbReference>
<dbReference type="InterPro" id="IPR011990">
    <property type="entry name" value="TPR-like_helical_dom_sf"/>
</dbReference>
<evidence type="ECO:0000256" key="12">
    <source>
        <dbReference type="SAM" id="MobiDB-lite"/>
    </source>
</evidence>
<keyword evidence="9" id="KW-0804">Transcription</keyword>
<dbReference type="InterPro" id="IPR035965">
    <property type="entry name" value="PAS-like_dom_sf"/>
</dbReference>
<evidence type="ECO:0000259" key="13">
    <source>
        <dbReference type="PROSITE" id="PS50046"/>
    </source>
</evidence>
<dbReference type="InterPro" id="IPR013516">
    <property type="entry name" value="Phyto_chromo_BS"/>
</dbReference>
<feature type="compositionally biased region" description="Low complexity" evidence="12">
    <location>
        <begin position="1"/>
        <end position="20"/>
    </location>
</feature>
<dbReference type="PRINTS" id="PR01033">
    <property type="entry name" value="PHYTOCHROME"/>
</dbReference>
<dbReference type="SMART" id="SM00091">
    <property type="entry name" value="PAS"/>
    <property type="match status" value="2"/>
</dbReference>
<evidence type="ECO:0000256" key="3">
    <source>
        <dbReference type="ARBA" id="ARBA00011738"/>
    </source>
</evidence>
<dbReference type="Gene3D" id="3.30.565.10">
    <property type="entry name" value="Histidine kinase-like ATPase, C-terminal domain"/>
    <property type="match status" value="1"/>
</dbReference>
<feature type="repeat" description="PPR" evidence="11">
    <location>
        <begin position="1847"/>
        <end position="1877"/>
    </location>
</feature>
<dbReference type="InterPro" id="IPR013654">
    <property type="entry name" value="PAS_2"/>
</dbReference>
<dbReference type="Pfam" id="PF20431">
    <property type="entry name" value="E_motif"/>
    <property type="match status" value="1"/>
</dbReference>
<dbReference type="SUPFAM" id="SSF55874">
    <property type="entry name" value="ATPase domain of HSP90 chaperone/DNA topoisomerase II/histidine kinase"/>
    <property type="match status" value="1"/>
</dbReference>
<dbReference type="Pfam" id="PF20430">
    <property type="entry name" value="Eplus_motif"/>
    <property type="match status" value="1"/>
</dbReference>
<feature type="repeat" description="PPR" evidence="11">
    <location>
        <begin position="1879"/>
        <end position="1913"/>
    </location>
</feature>
<dbReference type="PROSITE" id="PS50112">
    <property type="entry name" value="PAS"/>
    <property type="match status" value="2"/>
</dbReference>
<dbReference type="InterPro" id="IPR013767">
    <property type="entry name" value="PAS_fold"/>
</dbReference>
<feature type="repeat" description="PPR" evidence="11">
    <location>
        <begin position="1328"/>
        <end position="1358"/>
    </location>
</feature>
<dbReference type="SUPFAM" id="SSF55785">
    <property type="entry name" value="PYP-like sensor domain (PAS domain)"/>
    <property type="match status" value="3"/>
</dbReference>
<dbReference type="PROSITE" id="PS50046">
    <property type="entry name" value="PHYTOCHROME_2"/>
    <property type="match status" value="1"/>
</dbReference>
<dbReference type="InterPro" id="IPR002885">
    <property type="entry name" value="PPR_rpt"/>
</dbReference>
<evidence type="ECO:0000256" key="9">
    <source>
        <dbReference type="ARBA" id="ARBA00023163"/>
    </source>
</evidence>
<dbReference type="InterPro" id="IPR013515">
    <property type="entry name" value="Phytochrome_cen-reg"/>
</dbReference>
<dbReference type="SMART" id="SM00387">
    <property type="entry name" value="HATPase_c"/>
    <property type="match status" value="1"/>
</dbReference>
<dbReference type="Proteomes" id="UP000325315">
    <property type="component" value="Unassembled WGS sequence"/>
</dbReference>
<dbReference type="Pfam" id="PF14432">
    <property type="entry name" value="DYW_deaminase"/>
    <property type="match status" value="1"/>
</dbReference>
<comment type="similarity">
    <text evidence="2">Belongs to the phytochrome family.</text>
</comment>
<dbReference type="InterPro" id="IPR003661">
    <property type="entry name" value="HisK_dim/P_dom"/>
</dbReference>
<dbReference type="GO" id="GO:0006355">
    <property type="term" value="P:regulation of DNA-templated transcription"/>
    <property type="evidence" value="ECO:0007669"/>
    <property type="project" value="InterPro"/>
</dbReference>
<dbReference type="Gene3D" id="3.30.450.20">
    <property type="entry name" value="PAS domain"/>
    <property type="match status" value="3"/>
</dbReference>
<keyword evidence="4" id="KW-0600">Photoreceptor protein</keyword>
<keyword evidence="8" id="KW-0805">Transcription regulation</keyword>
<feature type="domain" description="Histidine kinase" evidence="14">
    <location>
        <begin position="917"/>
        <end position="1115"/>
    </location>
</feature>
<keyword evidence="7" id="KW-0157">Chromophore</keyword>
<dbReference type="GO" id="GO:0009584">
    <property type="term" value="P:detection of visible light"/>
    <property type="evidence" value="ECO:0007669"/>
    <property type="project" value="InterPro"/>
</dbReference>
<keyword evidence="17" id="KW-1185">Reference proteome</keyword>
<dbReference type="FunFam" id="1.25.40.10:FF:000366">
    <property type="entry name" value="Pentatricopeptide (PPR) repeat-containing protein"/>
    <property type="match status" value="1"/>
</dbReference>
<dbReference type="Gene3D" id="1.25.40.10">
    <property type="entry name" value="Tetratricopeptide repeat domain"/>
    <property type="match status" value="7"/>
</dbReference>
<dbReference type="InterPro" id="IPR046848">
    <property type="entry name" value="E_motif"/>
</dbReference>
<protein>
    <submittedName>
        <fullName evidence="16">Phytochrome C isoform X1</fullName>
    </submittedName>
</protein>
<dbReference type="FunFam" id="3.30.450.270:FF:000001">
    <property type="entry name" value="Phytochrome"/>
    <property type="match status" value="1"/>
</dbReference>
<feature type="repeat" description="PPR" evidence="11">
    <location>
        <begin position="1675"/>
        <end position="1709"/>
    </location>
</feature>
<name>A0A5B6W0K8_9ROSI</name>
<dbReference type="InterPro" id="IPR029016">
    <property type="entry name" value="GAF-like_dom_sf"/>
</dbReference>
<dbReference type="InterPro" id="IPR036890">
    <property type="entry name" value="HATPase_C_sf"/>
</dbReference>
<evidence type="ECO:0000256" key="8">
    <source>
        <dbReference type="ARBA" id="ARBA00023015"/>
    </source>
</evidence>
<dbReference type="Pfam" id="PF00989">
    <property type="entry name" value="PAS"/>
    <property type="match status" value="2"/>
</dbReference>
<dbReference type="InterPro" id="IPR003594">
    <property type="entry name" value="HATPase_dom"/>
</dbReference>
<dbReference type="Pfam" id="PF01535">
    <property type="entry name" value="PPR"/>
    <property type="match status" value="5"/>
</dbReference>
<dbReference type="FunFam" id="1.25.40.10:FF:000073">
    <property type="entry name" value="Pentatricopeptide repeat-containing protein chloroplastic"/>
    <property type="match status" value="1"/>
</dbReference>
<feature type="domain" description="Phytochrome chromophore attachment site" evidence="13">
    <location>
        <begin position="219"/>
        <end position="388"/>
    </location>
</feature>
<dbReference type="FunFam" id="1.25.40.10:FF:000425">
    <property type="entry name" value="Pentatricopeptide repeat-containing protein At3g26540"/>
    <property type="match status" value="1"/>
</dbReference>
<evidence type="ECO:0000256" key="10">
    <source>
        <dbReference type="ARBA" id="ARBA00023170"/>
    </source>
</evidence>
<keyword evidence="6" id="KW-0677">Repeat</keyword>
<dbReference type="GO" id="GO:0009451">
    <property type="term" value="P:RNA modification"/>
    <property type="evidence" value="ECO:0007669"/>
    <property type="project" value="InterPro"/>
</dbReference>
<dbReference type="GO" id="GO:0009881">
    <property type="term" value="F:photoreceptor activity"/>
    <property type="evidence" value="ECO:0007669"/>
    <property type="project" value="UniProtKB-KW"/>
</dbReference>
<sequence>MSSMSTNKSNCSRSSSARSKQNARVIAQTTIDAKLHVDFEESKRLFDYSTSIDFNISSSTSNVPSSTVSAYLQTMQRGSLIQPFGCLIAVDEQNFTVLAYSENAPEMLDLAPHAVPNIEQQEALTYGSDVRTLFSSPGATALQKAANFGEVNLLNPILVHCKTSGKPFYAILHRIEAALVIDLEPVNPAEVPVTAAGALKSYKLAAKAISRLQSLPSGNISLLCDVLVKEVSDLTGYDRIMVYKFHEDEHGEVIAESRRPDLEPYLGLHYPATDIPQASRFLFMKNKVRMICDCSAQPVKVIQDKGLAQPLSLCGSTLRSPHGCHAQYMASMGSIASLVMSVTINENDDEMDSDQDKGRKLWGLVVCHHTSPRFVPFPLRYACEFLIQVFGVQINKEVELAAQMREKHILQTQTVLCDMLLRDSPVGIVTKSPNVMDLVKCDGAALYYRQKFWLLGVTPTKAQIRDIAEWLLEYHSSSTGLSTDSLMEAGYPGASVLGEAVRGMAAVKITSKDFLFWFRSHTAKEIKWGGAKHDPGGKDDGRKMHPRSSFKAFLEVVKWRSLPWEDIEMDAIHSLQLILKGSLQDEVADDSKMIVNVPSIDDRIQRVDELRIVTNEMVRLIETAAVPIFAVDSSGNINGWNSKAAELTGLTIEQAIGMSLFDLVEDDSVDVVKNMLSLALEGILIRVLGLGLRFSVSFSTGCIEERSIEIKLRTFGCQENNGPIILVVNACCSRDLKENVVGICFVGQDLTSQKMGMNKYTRVQGDYVGIMRNPSALIPPIFMIDEVGRCLEWNDAMQKLTGMKREEAIDRMLLGEVFTVDKFGCRVKDHNTFTKLSILFNGITAGEDADKLLFGFFDQEGKFVEVLLSANRRTDANGRITGILCFLHVASPELQYALQVQKISEQAAASSLNKLAYIRQELRKPLKGIVLMQGLMGASDLSSDQRQLLRTSVMCQEQMAKIVDDTDIESIEECYMEMDSGEFNLGEALEAVLKQVMLMSQERQVQVIQDLPPEVSSMYLYGDNLRLQQVLSDFLTNALLFTPVFEESSVSFRVIPRKERIGTKIHIVYLEFRITHPAPGIPEDLIQEMFHYRQGVSREGLGLYISQKLVKIMNGAAQPVEEHCPLQVSFLHYNSVDRAMGEKQIQRHWWLVNAEELDEFSNNCGHLLQAIGTADSSIVFSSPKLQFQNTRTTQRRAKKHEPERSTFNVAMLRFLFPSTQIPIRVTCNSTLAFTSFAPSLFTTSASNQHLCRPQVLHSLINPSLPSPIPLEKLLTHYKSSQSQLSSPPFSASSFELRESLVTRYRDSRSLTDAKEFHLQVLKHGFNEDLYLSNSVINVYVRAGDLISARKVFDEMHERNPVTWACLISGYNQNGMPNEACEVFKEMISMGVWPTHYAFGSVLRACQELGPCGLQFGLQIHGMISKSQYSFDVVVCNVMISMYGSCLGSIANARRIFDDIQVKNSISWNSVISVYSQTGDPVSAFKLFMRMQTECIGSSFKPDEYTFGSLITAACSSINFGLCLLEQMLSTITKFGFLSDLYVGSALVNGFASFGLTNYATKIFGQMSSRNVVSMNGLMVGLARQKCGEEAAKVFMEMMNLVDVNFDSYSILLSSFSEFSELEHGRRKGREVHSYLIRRGLDDTVVPLGNGLIKMYARCGDITAATSVFRLMVNKDLVSWNTMISGLDQNQCFEDAVSTFYAMRRTGLMPSNYTVISALSSCASLGWRINGQQIHGEALKLGLDVDVSVSNALLALYATIGGPPECKNIFSLMLDHDLVSWNSVIGALADSESSVPEAVKCFLDMMYYGWVPNKITFINILVAASSLSLSKLNHQMHALVIKHCLANDRSIENALLACYGRCGEMDECEKIFSRMSERRDEASWNSMISGYIHNELLDKAVHLAWFMMQKGQKLDGFTFATVLSACASVATLESGMEVHACSIRACLESDVVVGSAIIDMYSKCGRIDYASRFFNMMPVRNVYSWNSMISGYARHGHGDKALELFMRMKLEGQLPDHVTFVGVLSACSHVGLVDEGFSHFSSMKEVYGLAPKMEHFSCMVDLLGRAGELDKIEDFINTMPMKPNVLIWRTVLGACCRTNGQKTELGRKAAEMLFELEPQNAANYVLLANMYASGGNWDGVAEARVAMKKAAAKKEAGCSWVKMKDGVHVFVAGDKSHPDNDMIYAKLKELNRKMRDAGYVPETRFALYDLEVESKEEILSYHSEKLAVAFVLTRDSRLPIRIMKNLRVCGDCHMAFKYISKIVGRRGSVCSTPFQYIPWVGDLAAAD</sequence>
<dbReference type="FunFam" id="1.25.40.10:FF:000031">
    <property type="entry name" value="Pentatricopeptide repeat-containing protein mitochondrial"/>
    <property type="match status" value="1"/>
</dbReference>
<dbReference type="GO" id="GO:0003723">
    <property type="term" value="F:RNA binding"/>
    <property type="evidence" value="ECO:0007669"/>
    <property type="project" value="InterPro"/>
</dbReference>
<dbReference type="InterPro" id="IPR003018">
    <property type="entry name" value="GAF"/>
</dbReference>
<dbReference type="Pfam" id="PF00512">
    <property type="entry name" value="HisKA"/>
    <property type="match status" value="1"/>
</dbReference>
<dbReference type="GO" id="GO:0000155">
    <property type="term" value="F:phosphorelay sensor kinase activity"/>
    <property type="evidence" value="ECO:0007669"/>
    <property type="project" value="InterPro"/>
</dbReference>
<evidence type="ECO:0000256" key="6">
    <source>
        <dbReference type="ARBA" id="ARBA00022737"/>
    </source>
</evidence>
<dbReference type="GO" id="GO:0008270">
    <property type="term" value="F:zinc ion binding"/>
    <property type="evidence" value="ECO:0007669"/>
    <property type="project" value="InterPro"/>
</dbReference>
<dbReference type="InterPro" id="IPR001294">
    <property type="entry name" value="Phytochrome"/>
</dbReference>
<dbReference type="PROSITE" id="PS00245">
    <property type="entry name" value="PHYTOCHROME_1"/>
    <property type="match status" value="1"/>
</dbReference>
<dbReference type="Gene3D" id="3.30.450.40">
    <property type="match status" value="1"/>
</dbReference>
<feature type="repeat" description="PPR" evidence="11">
    <location>
        <begin position="1463"/>
        <end position="1497"/>
    </location>
</feature>
<dbReference type="Pfam" id="PF13041">
    <property type="entry name" value="PPR_2"/>
    <property type="match status" value="3"/>
</dbReference>
<dbReference type="OrthoDB" id="2015534at2759"/>
<evidence type="ECO:0000256" key="4">
    <source>
        <dbReference type="ARBA" id="ARBA00022543"/>
    </source>
</evidence>
<comment type="caution">
    <text evidence="16">The sequence shown here is derived from an EMBL/GenBank/DDBJ whole genome shotgun (WGS) entry which is preliminary data.</text>
</comment>
<dbReference type="InterPro" id="IPR032867">
    <property type="entry name" value="DYW_dom"/>
</dbReference>
<evidence type="ECO:0000313" key="16">
    <source>
        <dbReference type="EMBL" id="KAA3474754.1"/>
    </source>
</evidence>
<dbReference type="InterPro" id="IPR043150">
    <property type="entry name" value="Phytochrome_PHY_sf"/>
</dbReference>
<evidence type="ECO:0000256" key="1">
    <source>
        <dbReference type="ARBA" id="ARBA00006643"/>
    </source>
</evidence>
<keyword evidence="5" id="KW-0716">Sensory transduction</keyword>
<dbReference type="InterPro" id="IPR000014">
    <property type="entry name" value="PAS"/>
</dbReference>
<evidence type="ECO:0000259" key="14">
    <source>
        <dbReference type="PROSITE" id="PS50109"/>
    </source>
</evidence>